<dbReference type="Proteomes" id="UP000061809">
    <property type="component" value="Chromosome"/>
</dbReference>
<feature type="region of interest" description="Disordered" evidence="1">
    <location>
        <begin position="127"/>
        <end position="190"/>
    </location>
</feature>
<feature type="compositionally biased region" description="Polar residues" evidence="1">
    <location>
        <begin position="127"/>
        <end position="142"/>
    </location>
</feature>
<name>A0A0P0GUX0_9BACE</name>
<feature type="compositionally biased region" description="Polar residues" evidence="1">
    <location>
        <begin position="153"/>
        <end position="172"/>
    </location>
</feature>
<evidence type="ECO:0000313" key="3">
    <source>
        <dbReference type="Proteomes" id="UP000061809"/>
    </source>
</evidence>
<evidence type="ECO:0000313" key="2">
    <source>
        <dbReference type="EMBL" id="ALJ62120.1"/>
    </source>
</evidence>
<evidence type="ECO:0000256" key="1">
    <source>
        <dbReference type="SAM" id="MobiDB-lite"/>
    </source>
</evidence>
<dbReference type="PATRIC" id="fig|246787.4.peg.5070"/>
<reference evidence="2 3" key="1">
    <citation type="journal article" date="2015" name="Science">
        <title>Genetic determinants of in vivo fitness and diet responsiveness in multiple human gut Bacteroides.</title>
        <authorList>
            <person name="Wu M."/>
            <person name="McNulty N.P."/>
            <person name="Rodionov D.A."/>
            <person name="Khoroshkin M.S."/>
            <person name="Griffin N.W."/>
            <person name="Cheng J."/>
            <person name="Latreille P."/>
            <person name="Kerstetter R.A."/>
            <person name="Terrapon N."/>
            <person name="Henrissat B."/>
            <person name="Osterman A.L."/>
            <person name="Gordon J.I."/>
        </authorList>
    </citation>
    <scope>NUCLEOTIDE SEQUENCE [LARGE SCALE GENOMIC DNA]</scope>
    <source>
        <strain evidence="2 3">WH2</strain>
    </source>
</reference>
<protein>
    <submittedName>
        <fullName evidence="2">Uncharacterized protein</fullName>
    </submittedName>
</protein>
<dbReference type="EMBL" id="CP012801">
    <property type="protein sequence ID" value="ALJ62120.1"/>
    <property type="molecule type" value="Genomic_DNA"/>
</dbReference>
<dbReference type="AlphaFoldDB" id="A0A0P0GUX0"/>
<accession>A0A0P0GUX0</accession>
<proteinExistence type="predicted"/>
<dbReference type="KEGG" id="bcel:BcellWH2_04911"/>
<sequence>MNSNIFNSIILSNEQVNYLMGGTAGINRLSCLYQLIQMVTRQIETSNEVGESTTALWEVNMSEVALSKLWKCDRKTVSKMLDHMNKLGILSSVQTRRGSVHTLLCISAWIVDGKKYVNPHYVPINQRDCSGKSNTMTSTTAFPNKEDPPIKNGGTSPTQLANSSFSSLTSGNGNNGEEEDVPPPSVSDMELEAEARRQFFKEQMEAVDAPQLLLLG</sequence>
<gene>
    <name evidence="2" type="ORF">BcellWH2_04911</name>
</gene>
<dbReference type="RefSeq" id="WP_005819426.1">
    <property type="nucleotide sequence ID" value="NZ_CP012801.1"/>
</dbReference>
<organism evidence="2 3">
    <name type="scientific">Bacteroides cellulosilyticus</name>
    <dbReference type="NCBI Taxonomy" id="246787"/>
    <lineage>
        <taxon>Bacteria</taxon>
        <taxon>Pseudomonadati</taxon>
        <taxon>Bacteroidota</taxon>
        <taxon>Bacteroidia</taxon>
        <taxon>Bacteroidales</taxon>
        <taxon>Bacteroidaceae</taxon>
        <taxon>Bacteroides</taxon>
    </lineage>
</organism>